<dbReference type="PANTHER" id="PTHR42928:SF5">
    <property type="entry name" value="BLR1237 PROTEIN"/>
    <property type="match status" value="1"/>
</dbReference>
<organism evidence="3 4">
    <name type="scientific">Variovorax boronicumulans</name>
    <dbReference type="NCBI Taxonomy" id="436515"/>
    <lineage>
        <taxon>Bacteria</taxon>
        <taxon>Pseudomonadati</taxon>
        <taxon>Pseudomonadota</taxon>
        <taxon>Betaproteobacteria</taxon>
        <taxon>Burkholderiales</taxon>
        <taxon>Comamonadaceae</taxon>
        <taxon>Variovorax</taxon>
    </lineage>
</organism>
<comment type="caution">
    <text evidence="3">The sequence shown here is derived from an EMBL/GenBank/DDBJ whole genome shotgun (WGS) entry which is preliminary data.</text>
</comment>
<dbReference type="InterPro" id="IPR042100">
    <property type="entry name" value="Bug_dom1"/>
</dbReference>
<evidence type="ECO:0000256" key="2">
    <source>
        <dbReference type="SAM" id="SignalP"/>
    </source>
</evidence>
<dbReference type="Gene3D" id="3.40.190.150">
    <property type="entry name" value="Bordetella uptake gene, domain 1"/>
    <property type="match status" value="1"/>
</dbReference>
<dbReference type="Pfam" id="PF03401">
    <property type="entry name" value="TctC"/>
    <property type="match status" value="1"/>
</dbReference>
<dbReference type="Gene3D" id="3.40.190.10">
    <property type="entry name" value="Periplasmic binding protein-like II"/>
    <property type="match status" value="1"/>
</dbReference>
<dbReference type="SUPFAM" id="SSF53850">
    <property type="entry name" value="Periplasmic binding protein-like II"/>
    <property type="match status" value="1"/>
</dbReference>
<comment type="similarity">
    <text evidence="1">Belongs to the UPF0065 (bug) family.</text>
</comment>
<name>A0AAW8DZT8_9BURK</name>
<dbReference type="CDD" id="cd07012">
    <property type="entry name" value="PBP2_Bug_TTT"/>
    <property type="match status" value="1"/>
</dbReference>
<dbReference type="AlphaFoldDB" id="A0AAW8DZT8"/>
<dbReference type="InterPro" id="IPR005064">
    <property type="entry name" value="BUG"/>
</dbReference>
<sequence length="329" mass="34734">MTPRCLPDLKRRRLAALLGLVAGTAWAQPSDDTARPIRWIVPFPTGAIADVVARAIGAQLTIDTGQPVQIENRPGGNTALAALEAARAPADGHTVLSADNGMWVFNPALYRSLSYSPSRDFTPVTQLVRLPMVLLVGPASGVRDARAFIEDARAFPGRFSFASAGNGSAQHLAMALLAREAGLEMVHVPYRSAGPALVEVAGGQLPFAMGELATARRFIQGGRLRVLAVANPARLAQLPGVPTFAELGLPKVEAAIFHGLVAPAGTPPEVVARLQRAVASALHNPVVQRRLAEAGVEPVGGTPAEFETLLARESARWHPLIRALKLSLD</sequence>
<gene>
    <name evidence="3" type="ORF">J2W25_004168</name>
</gene>
<dbReference type="PIRSF" id="PIRSF017082">
    <property type="entry name" value="YflP"/>
    <property type="match status" value="1"/>
</dbReference>
<reference evidence="3" key="1">
    <citation type="submission" date="2023-07" db="EMBL/GenBank/DDBJ databases">
        <title>Sorghum-associated microbial communities from plants grown in Nebraska, USA.</title>
        <authorList>
            <person name="Schachtman D."/>
        </authorList>
    </citation>
    <scope>NUCLEOTIDE SEQUENCE</scope>
    <source>
        <strain evidence="3">DS2795</strain>
    </source>
</reference>
<keyword evidence="2" id="KW-0732">Signal</keyword>
<dbReference type="PANTHER" id="PTHR42928">
    <property type="entry name" value="TRICARBOXYLATE-BINDING PROTEIN"/>
    <property type="match status" value="1"/>
</dbReference>
<keyword evidence="3" id="KW-0675">Receptor</keyword>
<feature type="chain" id="PRO_5043409542" evidence="2">
    <location>
        <begin position="28"/>
        <end position="329"/>
    </location>
</feature>
<evidence type="ECO:0000313" key="3">
    <source>
        <dbReference type="EMBL" id="MDP9925125.1"/>
    </source>
</evidence>
<accession>A0AAW8DZT8</accession>
<dbReference type="RefSeq" id="WP_307637594.1">
    <property type="nucleotide sequence ID" value="NZ_JAUSRR010000007.1"/>
</dbReference>
<proteinExistence type="inferred from homology"/>
<dbReference type="EMBL" id="JAUSRR010000007">
    <property type="protein sequence ID" value="MDP9925125.1"/>
    <property type="molecule type" value="Genomic_DNA"/>
</dbReference>
<evidence type="ECO:0000313" key="4">
    <source>
        <dbReference type="Proteomes" id="UP001244295"/>
    </source>
</evidence>
<evidence type="ECO:0000256" key="1">
    <source>
        <dbReference type="ARBA" id="ARBA00006987"/>
    </source>
</evidence>
<protein>
    <submittedName>
        <fullName evidence="3">Tripartite-type tricarboxylate transporter receptor subunit TctC</fullName>
    </submittedName>
</protein>
<dbReference type="Proteomes" id="UP001244295">
    <property type="component" value="Unassembled WGS sequence"/>
</dbReference>
<feature type="signal peptide" evidence="2">
    <location>
        <begin position="1"/>
        <end position="27"/>
    </location>
</feature>